<organism evidence="1 2">
    <name type="scientific">Phlebia brevispora</name>
    <dbReference type="NCBI Taxonomy" id="194682"/>
    <lineage>
        <taxon>Eukaryota</taxon>
        <taxon>Fungi</taxon>
        <taxon>Dikarya</taxon>
        <taxon>Basidiomycota</taxon>
        <taxon>Agaricomycotina</taxon>
        <taxon>Agaricomycetes</taxon>
        <taxon>Polyporales</taxon>
        <taxon>Meruliaceae</taxon>
        <taxon>Phlebia</taxon>
    </lineage>
</organism>
<sequence>MSVSPWEKAIPQSVYDRTPTEARDDGDVHSENVAHLDRQINALRTRLIAMNGIAHLPVEMLHEIFYQYAAKLELYIEVDAIKVGAVPVTTTHLFTVKAAPSAVQENQKNSATVAALDRFHSEYRSGRF</sequence>
<gene>
    <name evidence="1" type="ORF">NM688_g7195</name>
</gene>
<evidence type="ECO:0000313" key="1">
    <source>
        <dbReference type="EMBL" id="KAJ3534041.1"/>
    </source>
</evidence>
<dbReference type="EMBL" id="JANHOG010001632">
    <property type="protein sequence ID" value="KAJ3534041.1"/>
    <property type="molecule type" value="Genomic_DNA"/>
</dbReference>
<protein>
    <submittedName>
        <fullName evidence="1">Uncharacterized protein</fullName>
    </submittedName>
</protein>
<accession>A0ACC1S860</accession>
<name>A0ACC1S860_9APHY</name>
<comment type="caution">
    <text evidence="1">The sequence shown here is derived from an EMBL/GenBank/DDBJ whole genome shotgun (WGS) entry which is preliminary data.</text>
</comment>
<evidence type="ECO:0000313" key="2">
    <source>
        <dbReference type="Proteomes" id="UP001148662"/>
    </source>
</evidence>
<reference evidence="1" key="1">
    <citation type="submission" date="2022-07" db="EMBL/GenBank/DDBJ databases">
        <title>Genome Sequence of Phlebia brevispora.</title>
        <authorList>
            <person name="Buettner E."/>
        </authorList>
    </citation>
    <scope>NUCLEOTIDE SEQUENCE</scope>
    <source>
        <strain evidence="1">MPL23</strain>
    </source>
</reference>
<proteinExistence type="predicted"/>
<keyword evidence="2" id="KW-1185">Reference proteome</keyword>
<dbReference type="Proteomes" id="UP001148662">
    <property type="component" value="Unassembled WGS sequence"/>
</dbReference>